<accession>A0A1G2R3J6</accession>
<reference evidence="2 3" key="1">
    <citation type="journal article" date="2016" name="Nat. Commun.">
        <title>Thousands of microbial genomes shed light on interconnected biogeochemical processes in an aquifer system.</title>
        <authorList>
            <person name="Anantharaman K."/>
            <person name="Brown C.T."/>
            <person name="Hug L.A."/>
            <person name="Sharon I."/>
            <person name="Castelle C.J."/>
            <person name="Probst A.J."/>
            <person name="Thomas B.C."/>
            <person name="Singh A."/>
            <person name="Wilkins M.J."/>
            <person name="Karaoz U."/>
            <person name="Brodie E.L."/>
            <person name="Williams K.H."/>
            <person name="Hubbard S.S."/>
            <person name="Banfield J.F."/>
        </authorList>
    </citation>
    <scope>NUCLEOTIDE SEQUENCE [LARGE SCALE GENOMIC DNA]</scope>
</reference>
<keyword evidence="1" id="KW-0472">Membrane</keyword>
<keyword evidence="1" id="KW-1133">Transmembrane helix</keyword>
<feature type="transmembrane region" description="Helical" evidence="1">
    <location>
        <begin position="7"/>
        <end position="29"/>
    </location>
</feature>
<evidence type="ECO:0000313" key="3">
    <source>
        <dbReference type="Proteomes" id="UP000178092"/>
    </source>
</evidence>
<dbReference type="EMBL" id="MHTV01000011">
    <property type="protein sequence ID" value="OHA67420.1"/>
    <property type="molecule type" value="Genomic_DNA"/>
</dbReference>
<dbReference type="Proteomes" id="UP000178092">
    <property type="component" value="Unassembled WGS sequence"/>
</dbReference>
<gene>
    <name evidence="2" type="ORF">A3C04_03495</name>
</gene>
<sequence>MTNRNLKLFLIAILLVIVCAAGGVGFYYWEKQLPARVPAPQVSPAQTTPSPINSAVANGQSEHANPYNVESFYLLFSGKLTRHQDGYTFEETLTPAFFEDAPIAMKSAIDKFLTAQSLYKLEIVYDNGQRSTFYTSVFRSVDDISYPLKDEELAVGESGYTDIIIAKISPNVSAIRFSVGKTIVKSLTRPASGPKIILFRKRPSNSIVNEITQNGFTIEWKTESDNRNNLGYVLERKLSPAKWEAYSFGEGASGSVFQNLDDIHTSMEKVDYRLIVTDGFYANVWHEKEFIELPQERNLELFLNSYQNPYWILGQGTTLELDFTDPETGDNCNALGCKNGNYFVTWTSDKQTICQADIAQNGRMEYQFKKPGLHTIKVVAKHKIKSGIRGEKILQFFVKEPDISTWDSSQFENKNPNCSAH</sequence>
<protein>
    <submittedName>
        <fullName evidence="2">Uncharacterized protein</fullName>
    </submittedName>
</protein>
<name>A0A1G2R3J6_9BACT</name>
<comment type="caution">
    <text evidence="2">The sequence shown here is derived from an EMBL/GenBank/DDBJ whole genome shotgun (WGS) entry which is preliminary data.</text>
</comment>
<dbReference type="AlphaFoldDB" id="A0A1G2R3J6"/>
<proteinExistence type="predicted"/>
<evidence type="ECO:0000313" key="2">
    <source>
        <dbReference type="EMBL" id="OHA67420.1"/>
    </source>
</evidence>
<organism evidence="2 3">
    <name type="scientific">Candidatus Wildermuthbacteria bacterium RIFCSPHIGHO2_02_FULL_45_25</name>
    <dbReference type="NCBI Taxonomy" id="1802450"/>
    <lineage>
        <taxon>Bacteria</taxon>
        <taxon>Candidatus Wildermuthiibacteriota</taxon>
    </lineage>
</organism>
<keyword evidence="1" id="KW-0812">Transmembrane</keyword>
<evidence type="ECO:0000256" key="1">
    <source>
        <dbReference type="SAM" id="Phobius"/>
    </source>
</evidence>